<dbReference type="PANTHER" id="PTHR40129:SF2">
    <property type="entry name" value="KETOPANTOATE REDUCTASE N-TERMINAL DOMAIN-CONTAINING PROTEIN"/>
    <property type="match status" value="1"/>
</dbReference>
<accession>A0A9P7W198</accession>
<dbReference type="SUPFAM" id="SSF51735">
    <property type="entry name" value="NAD(P)-binding Rossmann-fold domains"/>
    <property type="match status" value="1"/>
</dbReference>
<dbReference type="AlphaFoldDB" id="A0A9P7W198"/>
<keyword evidence="2" id="KW-1185">Reference proteome</keyword>
<reference evidence="1" key="1">
    <citation type="submission" date="2020-11" db="EMBL/GenBank/DDBJ databases">
        <title>Adaptations for nitrogen fixation in a non-lichenized fungal sporocarp promotes dispersal by wood-feeding termites.</title>
        <authorList>
            <consortium name="DOE Joint Genome Institute"/>
            <person name="Koch R.A."/>
            <person name="Yoon G."/>
            <person name="Arayal U."/>
            <person name="Lail K."/>
            <person name="Amirebrahimi M."/>
            <person name="Labutti K."/>
            <person name="Lipzen A."/>
            <person name="Riley R."/>
            <person name="Barry K."/>
            <person name="Henrissat B."/>
            <person name="Grigoriev I.V."/>
            <person name="Herr J.R."/>
            <person name="Aime M.C."/>
        </authorList>
    </citation>
    <scope>NUCLEOTIDE SEQUENCE</scope>
    <source>
        <strain evidence="1">MCA 3950</strain>
    </source>
</reference>
<organism evidence="1 2">
    <name type="scientific">Guyanagaster necrorhizus</name>
    <dbReference type="NCBI Taxonomy" id="856835"/>
    <lineage>
        <taxon>Eukaryota</taxon>
        <taxon>Fungi</taxon>
        <taxon>Dikarya</taxon>
        <taxon>Basidiomycota</taxon>
        <taxon>Agaricomycotina</taxon>
        <taxon>Agaricomycetes</taxon>
        <taxon>Agaricomycetidae</taxon>
        <taxon>Agaricales</taxon>
        <taxon>Marasmiineae</taxon>
        <taxon>Physalacriaceae</taxon>
        <taxon>Guyanagaster</taxon>
    </lineage>
</organism>
<sequence length="293" mass="32925">MFRRHRCSSMSSSPVDILILGAGWTSTFLIPLCVENGVKWAATTRSGSTVPYTTIPFNFDQDDESEEKLDEQCKKLPDAKTVLVTFPIITKGAVGRLVQGYRKARMDGKSGQELWVQLGTTSIWDNAPNDPRPTSTNWYDRHSTFTKTPRVISEEELLVLPETKSSVLCLSGLWGGIRDPKNYVGRVAPTKEALKAKDGLHLVHGQDVARAILAVHLSPSKAVGQRWLLTDGRVYDWWDIASAWSEEKAQWVRELMRNESVRALPRDIGTLGRALDSRDFWDTFELVPVKARV</sequence>
<evidence type="ECO:0000313" key="1">
    <source>
        <dbReference type="EMBL" id="KAG7451456.1"/>
    </source>
</evidence>
<dbReference type="GeneID" id="66110126"/>
<dbReference type="PANTHER" id="PTHR40129">
    <property type="entry name" value="KETOPANTOATE REDUCTASE N-TERMINAL DOMAIN-CONTAINING PROTEIN"/>
    <property type="match status" value="1"/>
</dbReference>
<dbReference type="Proteomes" id="UP000812287">
    <property type="component" value="Unassembled WGS sequence"/>
</dbReference>
<dbReference type="Gene3D" id="3.40.50.720">
    <property type="entry name" value="NAD(P)-binding Rossmann-like Domain"/>
    <property type="match status" value="1"/>
</dbReference>
<dbReference type="OrthoDB" id="674948at2759"/>
<dbReference type="InterPro" id="IPR036291">
    <property type="entry name" value="NAD(P)-bd_dom_sf"/>
</dbReference>
<dbReference type="EMBL" id="MU250525">
    <property type="protein sequence ID" value="KAG7451456.1"/>
    <property type="molecule type" value="Genomic_DNA"/>
</dbReference>
<gene>
    <name evidence="1" type="ORF">BT62DRAFT_942399</name>
</gene>
<name>A0A9P7W198_9AGAR</name>
<proteinExistence type="predicted"/>
<protein>
    <submittedName>
        <fullName evidence="1">Uncharacterized protein</fullName>
    </submittedName>
</protein>
<comment type="caution">
    <text evidence="1">The sequence shown here is derived from an EMBL/GenBank/DDBJ whole genome shotgun (WGS) entry which is preliminary data.</text>
</comment>
<dbReference type="RefSeq" id="XP_043044956.1">
    <property type="nucleotide sequence ID" value="XM_043187829.1"/>
</dbReference>
<evidence type="ECO:0000313" key="2">
    <source>
        <dbReference type="Proteomes" id="UP000812287"/>
    </source>
</evidence>